<accession>A0A4S8KL25</accession>
<dbReference type="AlphaFoldDB" id="A0A4S8KL25"/>
<keyword evidence="2" id="KW-1185">Reference proteome</keyword>
<dbReference type="EMBL" id="ML181155">
    <property type="protein sequence ID" value="THU76131.1"/>
    <property type="molecule type" value="Genomic_DNA"/>
</dbReference>
<dbReference type="PANTHER" id="PTHR10622">
    <property type="entry name" value="HET DOMAIN-CONTAINING PROTEIN"/>
    <property type="match status" value="1"/>
</dbReference>
<evidence type="ECO:0008006" key="3">
    <source>
        <dbReference type="Google" id="ProtNLM"/>
    </source>
</evidence>
<dbReference type="PANTHER" id="PTHR10622:SF10">
    <property type="entry name" value="HET DOMAIN-CONTAINING PROTEIN"/>
    <property type="match status" value="1"/>
</dbReference>
<name>A0A4S8KL25_DENBC</name>
<proteinExistence type="predicted"/>
<dbReference type="OrthoDB" id="674604at2759"/>
<gene>
    <name evidence="1" type="ORF">K435DRAFT_879666</name>
</gene>
<reference evidence="1 2" key="1">
    <citation type="journal article" date="2019" name="Nat. Ecol. Evol.">
        <title>Megaphylogeny resolves global patterns of mushroom evolution.</title>
        <authorList>
            <person name="Varga T."/>
            <person name="Krizsan K."/>
            <person name="Foldi C."/>
            <person name="Dima B."/>
            <person name="Sanchez-Garcia M."/>
            <person name="Sanchez-Ramirez S."/>
            <person name="Szollosi G.J."/>
            <person name="Szarkandi J.G."/>
            <person name="Papp V."/>
            <person name="Albert L."/>
            <person name="Andreopoulos W."/>
            <person name="Angelini C."/>
            <person name="Antonin V."/>
            <person name="Barry K.W."/>
            <person name="Bougher N.L."/>
            <person name="Buchanan P."/>
            <person name="Buyck B."/>
            <person name="Bense V."/>
            <person name="Catcheside P."/>
            <person name="Chovatia M."/>
            <person name="Cooper J."/>
            <person name="Damon W."/>
            <person name="Desjardin D."/>
            <person name="Finy P."/>
            <person name="Geml J."/>
            <person name="Haridas S."/>
            <person name="Hughes K."/>
            <person name="Justo A."/>
            <person name="Karasinski D."/>
            <person name="Kautmanova I."/>
            <person name="Kiss B."/>
            <person name="Kocsube S."/>
            <person name="Kotiranta H."/>
            <person name="LaButti K.M."/>
            <person name="Lechner B.E."/>
            <person name="Liimatainen K."/>
            <person name="Lipzen A."/>
            <person name="Lukacs Z."/>
            <person name="Mihaltcheva S."/>
            <person name="Morgado L.N."/>
            <person name="Niskanen T."/>
            <person name="Noordeloos M.E."/>
            <person name="Ohm R.A."/>
            <person name="Ortiz-Santana B."/>
            <person name="Ovrebo C."/>
            <person name="Racz N."/>
            <person name="Riley R."/>
            <person name="Savchenko A."/>
            <person name="Shiryaev A."/>
            <person name="Soop K."/>
            <person name="Spirin V."/>
            <person name="Szebenyi C."/>
            <person name="Tomsovsky M."/>
            <person name="Tulloss R.E."/>
            <person name="Uehling J."/>
            <person name="Grigoriev I.V."/>
            <person name="Vagvolgyi C."/>
            <person name="Papp T."/>
            <person name="Martin F.M."/>
            <person name="Miettinen O."/>
            <person name="Hibbett D.S."/>
            <person name="Nagy L.G."/>
        </authorList>
    </citation>
    <scope>NUCLEOTIDE SEQUENCE [LARGE SCALE GENOMIC DNA]</scope>
    <source>
        <strain evidence="1 2">CBS 962.96</strain>
    </source>
</reference>
<sequence>MPFSPTPGKKTRSPFEILIQDLHEADEKAGLEAEGLKKQAGLLKVKKVIIKAGWLKIWRSCDDVSSERNVKDLTELELKGSQWFMRGWTLQELIAPRYMVFLDKHWDKIGTRYGIWHVVSEVTSIPVEIFEDGRLDNYSIAQKMSWAAPRQTT</sequence>
<protein>
    <recommendedName>
        <fullName evidence="3">Heterokaryon incompatibility domain-containing protein</fullName>
    </recommendedName>
</protein>
<organism evidence="1 2">
    <name type="scientific">Dendrothele bispora (strain CBS 962.96)</name>
    <dbReference type="NCBI Taxonomy" id="1314807"/>
    <lineage>
        <taxon>Eukaryota</taxon>
        <taxon>Fungi</taxon>
        <taxon>Dikarya</taxon>
        <taxon>Basidiomycota</taxon>
        <taxon>Agaricomycotina</taxon>
        <taxon>Agaricomycetes</taxon>
        <taxon>Agaricomycetidae</taxon>
        <taxon>Agaricales</taxon>
        <taxon>Agaricales incertae sedis</taxon>
        <taxon>Dendrothele</taxon>
    </lineage>
</organism>
<evidence type="ECO:0000313" key="2">
    <source>
        <dbReference type="Proteomes" id="UP000297245"/>
    </source>
</evidence>
<dbReference type="Proteomes" id="UP000297245">
    <property type="component" value="Unassembled WGS sequence"/>
</dbReference>
<evidence type="ECO:0000313" key="1">
    <source>
        <dbReference type="EMBL" id="THU76131.1"/>
    </source>
</evidence>